<evidence type="ECO:0000256" key="1">
    <source>
        <dbReference type="ARBA" id="ARBA00022729"/>
    </source>
</evidence>
<sequence length="217" mass="24944">TCHPLIIYLHGAGEGGDNQSHLIADRAIAIFIEPALQRFFDYPFILAPQCPDFWLQEFKVNNVTYLGSQDYTKTLIQLIENILLQYSHIDRNRIYIIGVSMGGYQGLRLLTDGPALFSAGIIACPAQIPSDDLLDKLNNTPIWFLHSLKDQIVPIENSEYIINYLHNKNPKIKYQFFSDITIQDIHFDPHCVFLYLYENIPNIDGISIFQWLKQQIG</sequence>
<keyword evidence="1" id="KW-0732">Signal</keyword>
<dbReference type="RefSeq" id="WP_139690345.1">
    <property type="nucleotide sequence ID" value="NZ_VDGV01000045.1"/>
</dbReference>
<dbReference type="InterPro" id="IPR050955">
    <property type="entry name" value="Plant_Biomass_Hydrol_Est"/>
</dbReference>
<evidence type="ECO:0000259" key="2">
    <source>
        <dbReference type="Pfam" id="PF02230"/>
    </source>
</evidence>
<reference evidence="3 4" key="1">
    <citation type="submission" date="2019-05" db="EMBL/GenBank/DDBJ databases">
        <title>Pasteurellaceae isolates from reptiles.</title>
        <authorList>
            <person name="Bojesen A.M."/>
            <person name="Lund E."/>
        </authorList>
    </citation>
    <scope>NUCLEOTIDE SEQUENCE [LARGE SCALE GENOMIC DNA]</scope>
    <source>
        <strain evidence="3 4">ELNT2x</strain>
    </source>
</reference>
<evidence type="ECO:0000313" key="3">
    <source>
        <dbReference type="EMBL" id="TNG91879.1"/>
    </source>
</evidence>
<dbReference type="InterPro" id="IPR003140">
    <property type="entry name" value="PLipase/COase/thioEstase"/>
</dbReference>
<feature type="non-terminal residue" evidence="3">
    <location>
        <position position="1"/>
    </location>
</feature>
<organism evidence="3 4">
    <name type="scientific">Testudinibacter aquarius</name>
    <dbReference type="NCBI Taxonomy" id="1524974"/>
    <lineage>
        <taxon>Bacteria</taxon>
        <taxon>Pseudomonadati</taxon>
        <taxon>Pseudomonadota</taxon>
        <taxon>Gammaproteobacteria</taxon>
        <taxon>Pasteurellales</taxon>
        <taxon>Pasteurellaceae</taxon>
        <taxon>Testudinibacter</taxon>
    </lineage>
</organism>
<dbReference type="SUPFAM" id="SSF53474">
    <property type="entry name" value="alpha/beta-Hydrolases"/>
    <property type="match status" value="1"/>
</dbReference>
<dbReference type="PANTHER" id="PTHR43037:SF1">
    <property type="entry name" value="BLL1128 PROTEIN"/>
    <property type="match status" value="1"/>
</dbReference>
<comment type="caution">
    <text evidence="3">The sequence shown here is derived from an EMBL/GenBank/DDBJ whole genome shotgun (WGS) entry which is preliminary data.</text>
</comment>
<name>A0ABY2XX24_9PAST</name>
<dbReference type="Pfam" id="PF02230">
    <property type="entry name" value="Abhydrolase_2"/>
    <property type="match status" value="1"/>
</dbReference>
<feature type="domain" description="Phospholipase/carboxylesterase/thioesterase" evidence="2">
    <location>
        <begin position="3"/>
        <end position="177"/>
    </location>
</feature>
<protein>
    <submittedName>
        <fullName evidence="3">Glucan-binding protein</fullName>
    </submittedName>
</protein>
<keyword evidence="4" id="KW-1185">Reference proteome</keyword>
<dbReference type="InterPro" id="IPR029058">
    <property type="entry name" value="AB_hydrolase_fold"/>
</dbReference>
<dbReference type="EMBL" id="VDGV01000045">
    <property type="protein sequence ID" value="TNG91879.1"/>
    <property type="molecule type" value="Genomic_DNA"/>
</dbReference>
<dbReference type="Gene3D" id="3.40.50.1820">
    <property type="entry name" value="alpha/beta hydrolase"/>
    <property type="match status" value="1"/>
</dbReference>
<dbReference type="PANTHER" id="PTHR43037">
    <property type="entry name" value="UNNAMED PRODUCT-RELATED"/>
    <property type="match status" value="1"/>
</dbReference>
<evidence type="ECO:0000313" key="4">
    <source>
        <dbReference type="Proteomes" id="UP000305526"/>
    </source>
</evidence>
<gene>
    <name evidence="3" type="ORF">FHQ21_06265</name>
</gene>
<dbReference type="Proteomes" id="UP000305526">
    <property type="component" value="Unassembled WGS sequence"/>
</dbReference>
<proteinExistence type="predicted"/>
<accession>A0ABY2XX24</accession>